<dbReference type="Proteomes" id="UP000580250">
    <property type="component" value="Unassembled WGS sequence"/>
</dbReference>
<organism evidence="1 2">
    <name type="scientific">Meloidogyne enterolobii</name>
    <name type="common">Root-knot nematode worm</name>
    <name type="synonym">Meloidogyne mayaguensis</name>
    <dbReference type="NCBI Taxonomy" id="390850"/>
    <lineage>
        <taxon>Eukaryota</taxon>
        <taxon>Metazoa</taxon>
        <taxon>Ecdysozoa</taxon>
        <taxon>Nematoda</taxon>
        <taxon>Chromadorea</taxon>
        <taxon>Rhabditida</taxon>
        <taxon>Tylenchina</taxon>
        <taxon>Tylenchomorpha</taxon>
        <taxon>Tylenchoidea</taxon>
        <taxon>Meloidogynidae</taxon>
        <taxon>Meloidogyninae</taxon>
        <taxon>Meloidogyne</taxon>
    </lineage>
</organism>
<reference evidence="1 2" key="1">
    <citation type="submission" date="2020-08" db="EMBL/GenBank/DDBJ databases">
        <authorList>
            <person name="Koutsovoulos G."/>
            <person name="Danchin GJ E."/>
        </authorList>
    </citation>
    <scope>NUCLEOTIDE SEQUENCE [LARGE SCALE GENOMIC DNA]</scope>
</reference>
<evidence type="ECO:0000313" key="2">
    <source>
        <dbReference type="Proteomes" id="UP000580250"/>
    </source>
</evidence>
<gene>
    <name evidence="1" type="ORF">MENT_LOCUS13151</name>
</gene>
<dbReference type="AlphaFoldDB" id="A0A6V7UJH6"/>
<sequence>MNVYKPLRHLLCYHALPSLAYNFPLFSTNNFSPPTFSQQFLKCK</sequence>
<protein>
    <submittedName>
        <fullName evidence="1">Uncharacterized protein</fullName>
    </submittedName>
</protein>
<dbReference type="EMBL" id="CAJEWN010000070">
    <property type="protein sequence ID" value="CAD2158401.1"/>
    <property type="molecule type" value="Genomic_DNA"/>
</dbReference>
<accession>A0A6V7UJH6</accession>
<comment type="caution">
    <text evidence="1">The sequence shown here is derived from an EMBL/GenBank/DDBJ whole genome shotgun (WGS) entry which is preliminary data.</text>
</comment>
<name>A0A6V7UJH6_MELEN</name>
<proteinExistence type="predicted"/>
<evidence type="ECO:0000313" key="1">
    <source>
        <dbReference type="EMBL" id="CAD2158401.1"/>
    </source>
</evidence>